<evidence type="ECO:0000313" key="2">
    <source>
        <dbReference type="Proteomes" id="UP000198211"/>
    </source>
</evidence>
<comment type="caution">
    <text evidence="1">The sequence shown here is derived from an EMBL/GenBank/DDBJ whole genome shotgun (WGS) entry which is preliminary data.</text>
</comment>
<dbReference type="AlphaFoldDB" id="A0A225W1S0"/>
<keyword evidence="2" id="KW-1185">Reference proteome</keyword>
<proteinExistence type="predicted"/>
<name>A0A225W1S0_9STRA</name>
<protein>
    <submittedName>
        <fullName evidence="1">Uncharacterized protein</fullName>
    </submittedName>
</protein>
<gene>
    <name evidence="1" type="ORF">PHMEG_00015887</name>
</gene>
<dbReference type="Proteomes" id="UP000198211">
    <property type="component" value="Unassembled WGS sequence"/>
</dbReference>
<reference evidence="2" key="1">
    <citation type="submission" date="2017-03" db="EMBL/GenBank/DDBJ databases">
        <title>Phytopthora megakarya and P. palmivora, two closely related causual agents of cacao black pod achieved similar genome size and gene model numbers by different mechanisms.</title>
        <authorList>
            <person name="Ali S."/>
            <person name="Shao J."/>
            <person name="Larry D.J."/>
            <person name="Kronmiller B."/>
            <person name="Shen D."/>
            <person name="Strem M.D."/>
            <person name="Melnick R.L."/>
            <person name="Guiltinan M.J."/>
            <person name="Tyler B.M."/>
            <person name="Meinhardt L.W."/>
            <person name="Bailey B.A."/>
        </authorList>
    </citation>
    <scope>NUCLEOTIDE SEQUENCE [LARGE SCALE GENOMIC DNA]</scope>
    <source>
        <strain evidence="2">zdho120</strain>
    </source>
</reference>
<dbReference type="EMBL" id="NBNE01002215">
    <property type="protein sequence ID" value="OWZ11138.1"/>
    <property type="molecule type" value="Genomic_DNA"/>
</dbReference>
<sequence length="53" mass="6077">MPLAEKWRASHDFYKDFKDKIAECLTAVFRAIQKGAAVPKDFLEVVVVPLKKK</sequence>
<evidence type="ECO:0000313" key="1">
    <source>
        <dbReference type="EMBL" id="OWZ11138.1"/>
    </source>
</evidence>
<organism evidence="1 2">
    <name type="scientific">Phytophthora megakarya</name>
    <dbReference type="NCBI Taxonomy" id="4795"/>
    <lineage>
        <taxon>Eukaryota</taxon>
        <taxon>Sar</taxon>
        <taxon>Stramenopiles</taxon>
        <taxon>Oomycota</taxon>
        <taxon>Peronosporomycetes</taxon>
        <taxon>Peronosporales</taxon>
        <taxon>Peronosporaceae</taxon>
        <taxon>Phytophthora</taxon>
    </lineage>
</organism>
<accession>A0A225W1S0</accession>